<dbReference type="OrthoDB" id="28901at2759"/>
<reference evidence="3 4" key="1">
    <citation type="submission" date="2015-06" db="EMBL/GenBank/DDBJ databases">
        <title>Expansion of signal transduction pathways in fungi by whole-genome duplication.</title>
        <authorList>
            <consortium name="DOE Joint Genome Institute"/>
            <person name="Corrochano L.M."/>
            <person name="Kuo A."/>
            <person name="Marcet-Houben M."/>
            <person name="Polaino S."/>
            <person name="Salamov A."/>
            <person name="Villalobos J.M."/>
            <person name="Alvarez M.I."/>
            <person name="Avalos J."/>
            <person name="Benito E.P."/>
            <person name="Benoit I."/>
            <person name="Burger G."/>
            <person name="Camino L.P."/>
            <person name="Canovas D."/>
            <person name="Cerda-Olmedo E."/>
            <person name="Cheng J.-F."/>
            <person name="Dominguez A."/>
            <person name="Elias M."/>
            <person name="Eslava A.P."/>
            <person name="Glaser F."/>
            <person name="Grimwood J."/>
            <person name="Gutierrez G."/>
            <person name="Heitman J."/>
            <person name="Henrissat B."/>
            <person name="Iturriaga E.A."/>
            <person name="Lang B.F."/>
            <person name="Lavin J.L."/>
            <person name="Lee S."/>
            <person name="Li W."/>
            <person name="Lindquist E."/>
            <person name="Lopez-Garcia S."/>
            <person name="Luque E.M."/>
            <person name="Marcos A.T."/>
            <person name="Martin J."/>
            <person name="Mccluskey K."/>
            <person name="Medina H.R."/>
            <person name="Miralles-Duran A."/>
            <person name="Miyazaki A."/>
            <person name="Munoz-Torres E."/>
            <person name="Oguiza J.A."/>
            <person name="Ohm R."/>
            <person name="Olmedo M."/>
            <person name="Orejas M."/>
            <person name="Ortiz-Castellanos L."/>
            <person name="Pisabarro A.G."/>
            <person name="Rodriguez-Romero J."/>
            <person name="Ruiz-Herrera J."/>
            <person name="Ruiz-Vazquez R."/>
            <person name="Sanz C."/>
            <person name="Schackwitz W."/>
            <person name="Schmutz J."/>
            <person name="Shahriari M."/>
            <person name="Shelest E."/>
            <person name="Silva-Franco F."/>
            <person name="Soanes D."/>
            <person name="Syed K."/>
            <person name="Tagua V.G."/>
            <person name="Talbot N.J."/>
            <person name="Thon M."/>
            <person name="De Vries R.P."/>
            <person name="Wiebenga A."/>
            <person name="Yadav J.S."/>
            <person name="Braun E.L."/>
            <person name="Baker S."/>
            <person name="Garre V."/>
            <person name="Horwitz B."/>
            <person name="Torres-Martinez S."/>
            <person name="Idnurm A."/>
            <person name="Herrera-Estrella A."/>
            <person name="Gabaldon T."/>
            <person name="Grigoriev I.V."/>
        </authorList>
    </citation>
    <scope>NUCLEOTIDE SEQUENCE [LARGE SCALE GENOMIC DNA]</scope>
    <source>
        <strain evidence="3 4">CBS 277.49</strain>
    </source>
</reference>
<organism evidence="3 4">
    <name type="scientific">Mucor lusitanicus CBS 277.49</name>
    <dbReference type="NCBI Taxonomy" id="747725"/>
    <lineage>
        <taxon>Eukaryota</taxon>
        <taxon>Fungi</taxon>
        <taxon>Fungi incertae sedis</taxon>
        <taxon>Mucoromycota</taxon>
        <taxon>Mucoromycotina</taxon>
        <taxon>Mucoromycetes</taxon>
        <taxon>Mucorales</taxon>
        <taxon>Mucorineae</taxon>
        <taxon>Mucoraceae</taxon>
        <taxon>Mucor</taxon>
    </lineage>
</organism>
<evidence type="ECO:0000313" key="4">
    <source>
        <dbReference type="Proteomes" id="UP000077051"/>
    </source>
</evidence>
<evidence type="ECO:0000313" key="3">
    <source>
        <dbReference type="EMBL" id="OAC98128.1"/>
    </source>
</evidence>
<keyword evidence="4" id="KW-1185">Reference proteome</keyword>
<dbReference type="InterPro" id="IPR057934">
    <property type="entry name" value="KOW_Spt5_7"/>
</dbReference>
<name>A0A168GXG8_MUCCL</name>
<feature type="region of interest" description="Disordered" evidence="1">
    <location>
        <begin position="1"/>
        <end position="51"/>
    </location>
</feature>
<proteinExistence type="predicted"/>
<feature type="compositionally biased region" description="Polar residues" evidence="1">
    <location>
        <begin position="11"/>
        <end position="28"/>
    </location>
</feature>
<accession>A0A168GXG8</accession>
<sequence>MISAPTPGSYLPTTPGNFMPTTPATGMPQTPFMPSGGDYGHVDDQGDQGEDNWPIEEIEVTLKRNQGDAQKGQHCKIISVNRNSRKCLVSVLDNQNKLDIGFDYIEPVRPSKKDNVKIILGEHRGELGSLIGVDSHDGIVRL</sequence>
<gene>
    <name evidence="3" type="ORF">MUCCIDRAFT_157466</name>
</gene>
<feature type="domain" description="Spt5 KOW" evidence="2">
    <location>
        <begin position="108"/>
        <end position="142"/>
    </location>
</feature>
<dbReference type="AlphaFoldDB" id="A0A168GXG8"/>
<protein>
    <recommendedName>
        <fullName evidence="2">Spt5 KOW domain-containing protein</fullName>
    </recommendedName>
</protein>
<evidence type="ECO:0000259" key="2">
    <source>
        <dbReference type="Pfam" id="PF23287"/>
    </source>
</evidence>
<comment type="caution">
    <text evidence="3">The sequence shown here is derived from an EMBL/GenBank/DDBJ whole genome shotgun (WGS) entry which is preliminary data.</text>
</comment>
<dbReference type="STRING" id="747725.A0A168GXG8"/>
<feature type="non-terminal residue" evidence="3">
    <location>
        <position position="142"/>
    </location>
</feature>
<dbReference type="EMBL" id="AMYB01000011">
    <property type="protein sequence ID" value="OAC98128.1"/>
    <property type="molecule type" value="Genomic_DNA"/>
</dbReference>
<dbReference type="Pfam" id="PF23287">
    <property type="entry name" value="KOW7_SPT5"/>
    <property type="match status" value="1"/>
</dbReference>
<dbReference type="Proteomes" id="UP000077051">
    <property type="component" value="Unassembled WGS sequence"/>
</dbReference>
<evidence type="ECO:0000256" key="1">
    <source>
        <dbReference type="SAM" id="MobiDB-lite"/>
    </source>
</evidence>
<dbReference type="VEuPathDB" id="FungiDB:MUCCIDRAFT_157466"/>